<comment type="caution">
    <text evidence="2">The sequence shown here is derived from an EMBL/GenBank/DDBJ whole genome shotgun (WGS) entry which is preliminary data.</text>
</comment>
<reference evidence="2" key="1">
    <citation type="journal article" date="2018" name="Nat. Genet.">
        <title>Extensive intraspecific gene order and gene structural variations between Mo17 and other maize genomes.</title>
        <authorList>
            <person name="Sun S."/>
            <person name="Zhou Y."/>
            <person name="Chen J."/>
            <person name="Shi J."/>
            <person name="Zhao H."/>
            <person name="Zhao H."/>
            <person name="Song W."/>
            <person name="Zhang M."/>
            <person name="Cui Y."/>
            <person name="Dong X."/>
            <person name="Liu H."/>
            <person name="Ma X."/>
            <person name="Jiao Y."/>
            <person name="Wang B."/>
            <person name="Wei X."/>
            <person name="Stein J.C."/>
            <person name="Glaubitz J.C."/>
            <person name="Lu F."/>
            <person name="Yu G."/>
            <person name="Liang C."/>
            <person name="Fengler K."/>
            <person name="Li B."/>
            <person name="Rafalski A."/>
            <person name="Schnable P.S."/>
            <person name="Ware D.H."/>
            <person name="Buckler E.S."/>
            <person name="Lai J."/>
        </authorList>
    </citation>
    <scope>NUCLEOTIDE SEQUENCE [LARGE SCALE GENOMIC DNA]</scope>
    <source>
        <tissue evidence="2">Seedling</tissue>
    </source>
</reference>
<dbReference type="EMBL" id="NCVQ01000009">
    <property type="protein sequence ID" value="PWZ09609.1"/>
    <property type="molecule type" value="Genomic_DNA"/>
</dbReference>
<proteinExistence type="predicted"/>
<protein>
    <submittedName>
        <fullName evidence="2">Uncharacterized protein</fullName>
    </submittedName>
</protein>
<dbReference type="AlphaFoldDB" id="A0A3L6DM33"/>
<accession>A0A3L6DM33</accession>
<feature type="region of interest" description="Disordered" evidence="1">
    <location>
        <begin position="1"/>
        <end position="21"/>
    </location>
</feature>
<evidence type="ECO:0000313" key="2">
    <source>
        <dbReference type="EMBL" id="PWZ09609.1"/>
    </source>
</evidence>
<name>A0A3L6DM33_MAIZE</name>
<gene>
    <name evidence="2" type="ORF">Zm00014a_042024</name>
</gene>
<evidence type="ECO:0000256" key="1">
    <source>
        <dbReference type="SAM" id="MobiDB-lite"/>
    </source>
</evidence>
<sequence length="21" mass="2461">MRLASAELTNEERTHIAEFNK</sequence>
<organism evidence="2">
    <name type="scientific">Zea mays</name>
    <name type="common">Maize</name>
    <dbReference type="NCBI Taxonomy" id="4577"/>
    <lineage>
        <taxon>Eukaryota</taxon>
        <taxon>Viridiplantae</taxon>
        <taxon>Streptophyta</taxon>
        <taxon>Embryophyta</taxon>
        <taxon>Tracheophyta</taxon>
        <taxon>Spermatophyta</taxon>
        <taxon>Magnoliopsida</taxon>
        <taxon>Liliopsida</taxon>
        <taxon>Poales</taxon>
        <taxon>Poaceae</taxon>
        <taxon>PACMAD clade</taxon>
        <taxon>Panicoideae</taxon>
        <taxon>Andropogonodae</taxon>
        <taxon>Andropogoneae</taxon>
        <taxon>Tripsacinae</taxon>
        <taxon>Zea</taxon>
    </lineage>
</organism>
<dbReference type="Proteomes" id="UP000251960">
    <property type="component" value="Chromosome 8"/>
</dbReference>
<feature type="compositionally biased region" description="Basic and acidic residues" evidence="1">
    <location>
        <begin position="10"/>
        <end position="21"/>
    </location>
</feature>